<dbReference type="AlphaFoldDB" id="A0AAD9PY29"/>
<protein>
    <submittedName>
        <fullName evidence="1">Uncharacterized protein</fullName>
    </submittedName>
</protein>
<dbReference type="EMBL" id="JARQWQ010000100">
    <property type="protein sequence ID" value="KAK2551198.1"/>
    <property type="molecule type" value="Genomic_DNA"/>
</dbReference>
<evidence type="ECO:0000313" key="1">
    <source>
        <dbReference type="EMBL" id="KAK2551198.1"/>
    </source>
</evidence>
<organism evidence="1 2">
    <name type="scientific">Acropora cervicornis</name>
    <name type="common">Staghorn coral</name>
    <dbReference type="NCBI Taxonomy" id="6130"/>
    <lineage>
        <taxon>Eukaryota</taxon>
        <taxon>Metazoa</taxon>
        <taxon>Cnidaria</taxon>
        <taxon>Anthozoa</taxon>
        <taxon>Hexacorallia</taxon>
        <taxon>Scleractinia</taxon>
        <taxon>Astrocoeniina</taxon>
        <taxon>Acroporidae</taxon>
        <taxon>Acropora</taxon>
    </lineage>
</organism>
<evidence type="ECO:0000313" key="2">
    <source>
        <dbReference type="Proteomes" id="UP001249851"/>
    </source>
</evidence>
<gene>
    <name evidence="1" type="ORF">P5673_027960</name>
</gene>
<reference evidence="1" key="1">
    <citation type="journal article" date="2023" name="G3 (Bethesda)">
        <title>Whole genome assembly and annotation of the endangered Caribbean coral Acropora cervicornis.</title>
        <authorList>
            <person name="Selwyn J.D."/>
            <person name="Vollmer S.V."/>
        </authorList>
    </citation>
    <scope>NUCLEOTIDE SEQUENCE</scope>
    <source>
        <strain evidence="1">K2</strain>
    </source>
</reference>
<name>A0AAD9PY29_ACRCE</name>
<proteinExistence type="predicted"/>
<comment type="caution">
    <text evidence="1">The sequence shown here is derived from an EMBL/GenBank/DDBJ whole genome shotgun (WGS) entry which is preliminary data.</text>
</comment>
<dbReference type="Proteomes" id="UP001249851">
    <property type="component" value="Unassembled WGS sequence"/>
</dbReference>
<keyword evidence="2" id="KW-1185">Reference proteome</keyword>
<accession>A0AAD9PY29</accession>
<reference evidence="1" key="2">
    <citation type="journal article" date="2023" name="Science">
        <title>Genomic signatures of disease resistance in endangered staghorn corals.</title>
        <authorList>
            <person name="Vollmer S.V."/>
            <person name="Selwyn J.D."/>
            <person name="Despard B.A."/>
            <person name="Roesel C.L."/>
        </authorList>
    </citation>
    <scope>NUCLEOTIDE SEQUENCE</scope>
    <source>
        <strain evidence="1">K2</strain>
    </source>
</reference>
<sequence length="49" mass="5915">MSFIWWPFSTETIVWLSLRMLEVPWCPCIHNTHRAGRRLFCPRDKGLLL</sequence>